<evidence type="ECO:0000313" key="1">
    <source>
        <dbReference type="EMBL" id="WNC72786.1"/>
    </source>
</evidence>
<keyword evidence="2" id="KW-1185">Reference proteome</keyword>
<proteinExistence type="predicted"/>
<dbReference type="Proteomes" id="UP001258994">
    <property type="component" value="Chromosome"/>
</dbReference>
<gene>
    <name evidence="1" type="ORF">RGQ13_02090</name>
</gene>
<reference evidence="2" key="1">
    <citation type="submission" date="2023-09" db="EMBL/GenBank/DDBJ databases">
        <authorList>
            <person name="Li S."/>
            <person name="Li X."/>
            <person name="Zhang C."/>
            <person name="Zhao Z."/>
        </authorList>
    </citation>
    <scope>NUCLEOTIDE SEQUENCE [LARGE SCALE GENOMIC DNA]</scope>
    <source>
        <strain evidence="2">SQ149</strain>
    </source>
</reference>
<dbReference type="InterPro" id="IPR029475">
    <property type="entry name" value="DUF6807"/>
</dbReference>
<protein>
    <submittedName>
        <fullName evidence="1">DUF6807 family protein</fullName>
    </submittedName>
</protein>
<evidence type="ECO:0000313" key="2">
    <source>
        <dbReference type="Proteomes" id="UP001258994"/>
    </source>
</evidence>
<dbReference type="RefSeq" id="WP_348391901.1">
    <property type="nucleotide sequence ID" value="NZ_CP134145.1"/>
</dbReference>
<organism evidence="1 2">
    <name type="scientific">Thalassotalea psychrophila</name>
    <dbReference type="NCBI Taxonomy" id="3065647"/>
    <lineage>
        <taxon>Bacteria</taxon>
        <taxon>Pseudomonadati</taxon>
        <taxon>Pseudomonadota</taxon>
        <taxon>Gammaproteobacteria</taxon>
        <taxon>Alteromonadales</taxon>
        <taxon>Colwelliaceae</taxon>
        <taxon>Thalassotalea</taxon>
    </lineage>
</organism>
<dbReference type="EMBL" id="CP134145">
    <property type="protein sequence ID" value="WNC72786.1"/>
    <property type="molecule type" value="Genomic_DNA"/>
</dbReference>
<name>A0ABY9TWA6_9GAMM</name>
<accession>A0ABY9TWA6</accession>
<sequence>MILVLVLVCPTVFSAIHMEKQTDGVWILEDNRKIFFYRTDGSTGPLKEAGRNHYIHPLMAPDGVTELTLDAPSDHLHHRGLYWGWSEIFAHDKKVADGWKLKDITWQIKSVVFEPKSNTLEIKVNWLTGKTKEAIIAEYMRIKVSDSNNGEQNISFTVDLTALVDGVSIAGVQNSKGYGGFSARLINTRDLSFESDGKSIKATKDHLEAGASLTFQYSADSGLPNLKVSCAAQDKPVNKWILRNNKSMQNCVWPGREHLPLEKGEVTSIAATITLSQGSYIND</sequence>
<dbReference type="Pfam" id="PF14100">
    <property type="entry name" value="DUF6807"/>
    <property type="match status" value="1"/>
</dbReference>